<dbReference type="Proteomes" id="UP000683139">
    <property type="component" value="Unassembled WGS sequence"/>
</dbReference>
<gene>
    <name evidence="1" type="ORF">J40TS1_11730</name>
</gene>
<proteinExistence type="predicted"/>
<protein>
    <submittedName>
        <fullName evidence="1">Uncharacterized protein</fullName>
    </submittedName>
</protein>
<evidence type="ECO:0000313" key="2">
    <source>
        <dbReference type="Proteomes" id="UP000683139"/>
    </source>
</evidence>
<name>A0A920CW27_9BACL</name>
<keyword evidence="2" id="KW-1185">Reference proteome</keyword>
<dbReference type="EMBL" id="BOSE01000001">
    <property type="protein sequence ID" value="GIP15531.1"/>
    <property type="molecule type" value="Genomic_DNA"/>
</dbReference>
<dbReference type="AlphaFoldDB" id="A0A920CW27"/>
<evidence type="ECO:0000313" key="1">
    <source>
        <dbReference type="EMBL" id="GIP15531.1"/>
    </source>
</evidence>
<accession>A0A920CW27</accession>
<organism evidence="1 2">
    <name type="scientific">Paenibacillus montaniterrae</name>
    <dbReference type="NCBI Taxonomy" id="429341"/>
    <lineage>
        <taxon>Bacteria</taxon>
        <taxon>Bacillati</taxon>
        <taxon>Bacillota</taxon>
        <taxon>Bacilli</taxon>
        <taxon>Bacillales</taxon>
        <taxon>Paenibacillaceae</taxon>
        <taxon>Paenibacillus</taxon>
    </lineage>
</organism>
<sequence length="167" mass="18731">MSSSKTSYVYHVELLIEDEHHAAALMQLMNKLNSAEFVDYKIISGIQLGNEIDSRKANAASATSVSVKRNQVQEEQRDTIMSAAPSVEAAVKPEETSLSLGLEAFRQCKAQNKLIRLIVNRGLGIKVSIPCRVINIDDQEMIITVYHVDEKQVYTFRLTEIEDFTEA</sequence>
<reference evidence="1" key="1">
    <citation type="submission" date="2021-03" db="EMBL/GenBank/DDBJ databases">
        <title>Antimicrobial resistance genes in bacteria isolated from Japanese honey, and their potential for conferring macrolide and lincosamide resistance in the American foulbrood pathogen Paenibacillus larvae.</title>
        <authorList>
            <person name="Okamoto M."/>
            <person name="Kumagai M."/>
            <person name="Kanamori H."/>
            <person name="Takamatsu D."/>
        </authorList>
    </citation>
    <scope>NUCLEOTIDE SEQUENCE</scope>
    <source>
        <strain evidence="1">J40TS1</strain>
    </source>
</reference>
<comment type="caution">
    <text evidence="1">The sequence shown here is derived from an EMBL/GenBank/DDBJ whole genome shotgun (WGS) entry which is preliminary data.</text>
</comment>